<dbReference type="PANTHER" id="PTHR21240">
    <property type="entry name" value="2-AMINO-3-CARBOXYLMUCONATE-6-SEMIALDEHYDE DECARBOXYLASE"/>
    <property type="match status" value="1"/>
</dbReference>
<protein>
    <submittedName>
        <fullName evidence="3">Amidohydrolase</fullName>
    </submittedName>
</protein>
<keyword evidence="3" id="KW-0378">Hydrolase</keyword>
<gene>
    <name evidence="3" type="ORF">E8M01_32785</name>
</gene>
<dbReference type="EMBL" id="CP039690">
    <property type="protein sequence ID" value="QCI68588.1"/>
    <property type="molecule type" value="Genomic_DNA"/>
</dbReference>
<organism evidence="3 4">
    <name type="scientific">Phreatobacter stygius</name>
    <dbReference type="NCBI Taxonomy" id="1940610"/>
    <lineage>
        <taxon>Bacteria</taxon>
        <taxon>Pseudomonadati</taxon>
        <taxon>Pseudomonadota</taxon>
        <taxon>Alphaproteobacteria</taxon>
        <taxon>Hyphomicrobiales</taxon>
        <taxon>Phreatobacteraceae</taxon>
        <taxon>Phreatobacter</taxon>
    </lineage>
</organism>
<evidence type="ECO:0000313" key="4">
    <source>
        <dbReference type="Proteomes" id="UP000298781"/>
    </source>
</evidence>
<keyword evidence="1" id="KW-0456">Lyase</keyword>
<dbReference type="GO" id="GO:0019748">
    <property type="term" value="P:secondary metabolic process"/>
    <property type="evidence" value="ECO:0007669"/>
    <property type="project" value="TreeGrafter"/>
</dbReference>
<name>A0A4D7BFD6_9HYPH</name>
<dbReference type="InterPro" id="IPR032466">
    <property type="entry name" value="Metal_Hydrolase"/>
</dbReference>
<dbReference type="GO" id="GO:0016787">
    <property type="term" value="F:hydrolase activity"/>
    <property type="evidence" value="ECO:0007669"/>
    <property type="project" value="UniProtKB-KW"/>
</dbReference>
<sequence length="333" mass="36347">MSGSVPHGGAQRIALDVHAHLAPVVIDRLSGIAGVDWNQEAGVMTIDGYTLGATSVYRPEALLAWMDDNRVDRAWISIPPPLYRLNLGEAAARDWTDYANDGLDAYAARRPDRLAPLYHLPVQHPELAADIVVERAITGRPRFAMPAGSQEHKITLCDPAYARLWSVLNAEKAFLFLHPCKGCDPRYEPFYLHNLMGSPVETALAAAHLAMSGVLEQHPDLQICLAHGGGASGAIAGRLERGQVTGRPGADTGAETARRAFRRFCVDCITHDRHALALAAAVHGEDHVLFGSDWPFSMGLPNPHQQLGDIEPRMRQRIFIDNPTTLGLMDDLD</sequence>
<reference evidence="3 4" key="1">
    <citation type="submission" date="2019-04" db="EMBL/GenBank/DDBJ databases">
        <title>Phreatobacter aquaticus sp. nov.</title>
        <authorList>
            <person name="Choi A."/>
        </authorList>
    </citation>
    <scope>NUCLEOTIDE SEQUENCE [LARGE SCALE GENOMIC DNA]</scope>
    <source>
        <strain evidence="3 4">KCTC 52518</strain>
    </source>
</reference>
<dbReference type="OrthoDB" id="9799024at2"/>
<proteinExistence type="predicted"/>
<accession>A0A4D7BFD6</accession>
<evidence type="ECO:0000259" key="2">
    <source>
        <dbReference type="Pfam" id="PF04909"/>
    </source>
</evidence>
<dbReference type="PANTHER" id="PTHR21240:SF28">
    <property type="entry name" value="ISO-OROTATE DECARBOXYLASE (EUROFUNG)"/>
    <property type="match status" value="1"/>
</dbReference>
<dbReference type="KEGG" id="pstg:E8M01_32785"/>
<dbReference type="Gene3D" id="3.20.20.140">
    <property type="entry name" value="Metal-dependent hydrolases"/>
    <property type="match status" value="1"/>
</dbReference>
<evidence type="ECO:0000313" key="3">
    <source>
        <dbReference type="EMBL" id="QCI68588.1"/>
    </source>
</evidence>
<dbReference type="GO" id="GO:0005829">
    <property type="term" value="C:cytosol"/>
    <property type="evidence" value="ECO:0007669"/>
    <property type="project" value="TreeGrafter"/>
</dbReference>
<dbReference type="Pfam" id="PF04909">
    <property type="entry name" value="Amidohydro_2"/>
    <property type="match status" value="1"/>
</dbReference>
<dbReference type="GO" id="GO:0016831">
    <property type="term" value="F:carboxy-lyase activity"/>
    <property type="evidence" value="ECO:0007669"/>
    <property type="project" value="InterPro"/>
</dbReference>
<evidence type="ECO:0000256" key="1">
    <source>
        <dbReference type="ARBA" id="ARBA00023239"/>
    </source>
</evidence>
<dbReference type="InterPro" id="IPR032465">
    <property type="entry name" value="ACMSD"/>
</dbReference>
<dbReference type="RefSeq" id="WP_136964007.1">
    <property type="nucleotide sequence ID" value="NZ_CP039690.1"/>
</dbReference>
<dbReference type="AlphaFoldDB" id="A0A4D7BFD6"/>
<feature type="domain" description="Amidohydrolase-related" evidence="2">
    <location>
        <begin position="16"/>
        <end position="325"/>
    </location>
</feature>
<dbReference type="SUPFAM" id="SSF51556">
    <property type="entry name" value="Metallo-dependent hydrolases"/>
    <property type="match status" value="1"/>
</dbReference>
<keyword evidence="4" id="KW-1185">Reference proteome</keyword>
<dbReference type="Proteomes" id="UP000298781">
    <property type="component" value="Chromosome"/>
</dbReference>
<dbReference type="InterPro" id="IPR006680">
    <property type="entry name" value="Amidohydro-rel"/>
</dbReference>